<accession>A0A9D4LEY0</accession>
<sequence>MKTETPSVFVLMSPWRTGNGIRLATGRSLERSGLNTYYPCNNAYPTGKADQNAEHRGHDADTKPATQLLNPKFAVGSAFMC</sequence>
<feature type="non-terminal residue" evidence="1">
    <location>
        <position position="1"/>
    </location>
</feature>
<organism evidence="1 2">
    <name type="scientific">Dreissena polymorpha</name>
    <name type="common">Zebra mussel</name>
    <name type="synonym">Mytilus polymorpha</name>
    <dbReference type="NCBI Taxonomy" id="45954"/>
    <lineage>
        <taxon>Eukaryota</taxon>
        <taxon>Metazoa</taxon>
        <taxon>Spiralia</taxon>
        <taxon>Lophotrochozoa</taxon>
        <taxon>Mollusca</taxon>
        <taxon>Bivalvia</taxon>
        <taxon>Autobranchia</taxon>
        <taxon>Heteroconchia</taxon>
        <taxon>Euheterodonta</taxon>
        <taxon>Imparidentia</taxon>
        <taxon>Neoheterodontei</taxon>
        <taxon>Myida</taxon>
        <taxon>Dreissenoidea</taxon>
        <taxon>Dreissenidae</taxon>
        <taxon>Dreissena</taxon>
    </lineage>
</organism>
<keyword evidence="2" id="KW-1185">Reference proteome</keyword>
<dbReference type="EMBL" id="JAIWYP010000003">
    <property type="protein sequence ID" value="KAH3856488.1"/>
    <property type="molecule type" value="Genomic_DNA"/>
</dbReference>
<gene>
    <name evidence="1" type="ORF">DPMN_099078</name>
</gene>
<reference evidence="1" key="2">
    <citation type="submission" date="2020-11" db="EMBL/GenBank/DDBJ databases">
        <authorList>
            <person name="McCartney M.A."/>
            <person name="Auch B."/>
            <person name="Kono T."/>
            <person name="Mallez S."/>
            <person name="Becker A."/>
            <person name="Gohl D.M."/>
            <person name="Silverstein K.A.T."/>
            <person name="Koren S."/>
            <person name="Bechman K.B."/>
            <person name="Herman A."/>
            <person name="Abrahante J.E."/>
            <person name="Garbe J."/>
        </authorList>
    </citation>
    <scope>NUCLEOTIDE SEQUENCE</scope>
    <source>
        <strain evidence="1">Duluth1</strain>
        <tissue evidence="1">Whole animal</tissue>
    </source>
</reference>
<evidence type="ECO:0000313" key="2">
    <source>
        <dbReference type="Proteomes" id="UP000828390"/>
    </source>
</evidence>
<dbReference type="Proteomes" id="UP000828390">
    <property type="component" value="Unassembled WGS sequence"/>
</dbReference>
<comment type="caution">
    <text evidence="1">The sequence shown here is derived from an EMBL/GenBank/DDBJ whole genome shotgun (WGS) entry which is preliminary data.</text>
</comment>
<evidence type="ECO:0000313" key="1">
    <source>
        <dbReference type="EMBL" id="KAH3856488.1"/>
    </source>
</evidence>
<protein>
    <submittedName>
        <fullName evidence="1">Uncharacterized protein</fullName>
    </submittedName>
</protein>
<dbReference type="AlphaFoldDB" id="A0A9D4LEY0"/>
<name>A0A9D4LEY0_DREPO</name>
<proteinExistence type="predicted"/>
<reference evidence="1" key="1">
    <citation type="journal article" date="2019" name="bioRxiv">
        <title>The Genome of the Zebra Mussel, Dreissena polymorpha: A Resource for Invasive Species Research.</title>
        <authorList>
            <person name="McCartney M.A."/>
            <person name="Auch B."/>
            <person name="Kono T."/>
            <person name="Mallez S."/>
            <person name="Zhang Y."/>
            <person name="Obille A."/>
            <person name="Becker A."/>
            <person name="Abrahante J.E."/>
            <person name="Garbe J."/>
            <person name="Badalamenti J.P."/>
            <person name="Herman A."/>
            <person name="Mangelson H."/>
            <person name="Liachko I."/>
            <person name="Sullivan S."/>
            <person name="Sone E.D."/>
            <person name="Koren S."/>
            <person name="Silverstein K.A.T."/>
            <person name="Beckman K.B."/>
            <person name="Gohl D.M."/>
        </authorList>
    </citation>
    <scope>NUCLEOTIDE SEQUENCE</scope>
    <source>
        <strain evidence="1">Duluth1</strain>
        <tissue evidence="1">Whole animal</tissue>
    </source>
</reference>